<dbReference type="FunFam" id="3.30.70.270:FF:000001">
    <property type="entry name" value="Diguanylate cyclase domain protein"/>
    <property type="match status" value="1"/>
</dbReference>
<dbReference type="InterPro" id="IPR000160">
    <property type="entry name" value="GGDEF_dom"/>
</dbReference>
<dbReference type="PROSITE" id="PS50887">
    <property type="entry name" value="GGDEF"/>
    <property type="match status" value="1"/>
</dbReference>
<protein>
    <recommendedName>
        <fullName evidence="1">diguanylate cyclase</fullName>
        <ecNumber evidence="1">2.7.7.65</ecNumber>
    </recommendedName>
</protein>
<dbReference type="SMART" id="SM00267">
    <property type="entry name" value="GGDEF"/>
    <property type="match status" value="1"/>
</dbReference>
<feature type="transmembrane region" description="Helical" evidence="2">
    <location>
        <begin position="119"/>
        <end position="139"/>
    </location>
</feature>
<keyword evidence="2" id="KW-0472">Membrane</keyword>
<keyword evidence="2" id="KW-1133">Transmembrane helix</keyword>
<feature type="transmembrane region" description="Helical" evidence="2">
    <location>
        <begin position="61"/>
        <end position="83"/>
    </location>
</feature>
<dbReference type="Proteomes" id="UP000752297">
    <property type="component" value="Unassembled WGS sequence"/>
</dbReference>
<dbReference type="EC" id="2.7.7.65" evidence="1"/>
<accession>A0A949PMD5</accession>
<dbReference type="InterPro" id="IPR050469">
    <property type="entry name" value="Diguanylate_Cyclase"/>
</dbReference>
<dbReference type="GO" id="GO:0052621">
    <property type="term" value="F:diguanylate cyclase activity"/>
    <property type="evidence" value="ECO:0007669"/>
    <property type="project" value="UniProtKB-EC"/>
</dbReference>
<dbReference type="PANTHER" id="PTHR45138:SF9">
    <property type="entry name" value="DIGUANYLATE CYCLASE DGCM-RELATED"/>
    <property type="match status" value="1"/>
</dbReference>
<keyword evidence="5" id="KW-1185">Reference proteome</keyword>
<evidence type="ECO:0000256" key="2">
    <source>
        <dbReference type="SAM" id="Phobius"/>
    </source>
</evidence>
<dbReference type="PANTHER" id="PTHR45138">
    <property type="entry name" value="REGULATORY COMPONENTS OF SENSORY TRANSDUCTION SYSTEM"/>
    <property type="match status" value="1"/>
</dbReference>
<evidence type="ECO:0000313" key="4">
    <source>
        <dbReference type="EMBL" id="MBV2143297.1"/>
    </source>
</evidence>
<dbReference type="CDD" id="cd01949">
    <property type="entry name" value="GGDEF"/>
    <property type="match status" value="1"/>
</dbReference>
<dbReference type="EMBL" id="JAHRVA010000002">
    <property type="protein sequence ID" value="MBV2143297.1"/>
    <property type="molecule type" value="Genomic_DNA"/>
</dbReference>
<feature type="transmembrane region" description="Helical" evidence="2">
    <location>
        <begin position="36"/>
        <end position="55"/>
    </location>
</feature>
<proteinExistence type="predicted"/>
<feature type="domain" description="GGDEF" evidence="3">
    <location>
        <begin position="249"/>
        <end position="378"/>
    </location>
</feature>
<feature type="transmembrane region" description="Helical" evidence="2">
    <location>
        <begin position="151"/>
        <end position="169"/>
    </location>
</feature>
<dbReference type="AlphaFoldDB" id="A0A949PMD5"/>
<dbReference type="Pfam" id="PF00990">
    <property type="entry name" value="GGDEF"/>
    <property type="match status" value="1"/>
</dbReference>
<feature type="transmembrane region" description="Helical" evidence="2">
    <location>
        <begin position="6"/>
        <end position="29"/>
    </location>
</feature>
<name>A0A949PMD5_9HYPH</name>
<evidence type="ECO:0000256" key="1">
    <source>
        <dbReference type="ARBA" id="ARBA00012528"/>
    </source>
</evidence>
<sequence>MLVPSNPLVLLGPSILLVFAICFFAFWASDKRHKHLLFFAVANFLFCLGALSQMLRIPFDLGLNAVISAFFYTTSVLLVCNGLLRRSGQMINRMLYFSALLLIVGGVAYYFYIDRNLLTRIYILNFGFGLMFLFTSWRLRFLRWGMMPEKVFFWVLLAFASQFFIRTMLTTKGMPAVVPDFSASVFWLALQFSLAVLGVAFALALLAVVVSDRLFTLEEERSMDSMTNLLNRRGFVERADKLMQNEEEAPLSLLLIDIDHFKSVNDTYGHPVGDSVIKGLGMIILKAAGSSAVCARLGGEEFVVLVPRTNLAAATQLADKIRMAIREARFAGVPVSYEVTASIGVTTAKPHYTLDRLLLISDEALYRAKRAGRDRVEV</sequence>
<organism evidence="4 5">
    <name type="scientific">Falsochrobactrum tianjinense</name>
    <dbReference type="NCBI Taxonomy" id="2706015"/>
    <lineage>
        <taxon>Bacteria</taxon>
        <taxon>Pseudomonadati</taxon>
        <taxon>Pseudomonadota</taxon>
        <taxon>Alphaproteobacteria</taxon>
        <taxon>Hyphomicrobiales</taxon>
        <taxon>Brucellaceae</taxon>
        <taxon>Falsochrobactrum</taxon>
    </lineage>
</organism>
<feature type="transmembrane region" description="Helical" evidence="2">
    <location>
        <begin position="95"/>
        <end position="113"/>
    </location>
</feature>
<evidence type="ECO:0000259" key="3">
    <source>
        <dbReference type="PROSITE" id="PS50887"/>
    </source>
</evidence>
<keyword evidence="2" id="KW-0812">Transmembrane</keyword>
<feature type="transmembrane region" description="Helical" evidence="2">
    <location>
        <begin position="189"/>
        <end position="211"/>
    </location>
</feature>
<dbReference type="NCBIfam" id="TIGR00254">
    <property type="entry name" value="GGDEF"/>
    <property type="match status" value="1"/>
</dbReference>
<evidence type="ECO:0000313" key="5">
    <source>
        <dbReference type="Proteomes" id="UP000752297"/>
    </source>
</evidence>
<gene>
    <name evidence="4" type="ORF">KUG47_07280</name>
</gene>
<comment type="caution">
    <text evidence="4">The sequence shown here is derived from an EMBL/GenBank/DDBJ whole genome shotgun (WGS) entry which is preliminary data.</text>
</comment>
<reference evidence="4 5" key="1">
    <citation type="submission" date="2021-06" db="EMBL/GenBank/DDBJ databases">
        <title>Falsochrobactrum tianjin sp.nov., a new petroleum-degrading bacteria isolated from oily soils.</title>
        <authorList>
            <person name="Chen G."/>
            <person name="Chen H."/>
            <person name="Tian J."/>
            <person name="Qing J."/>
            <person name="Zhong L."/>
            <person name="Ma W."/>
            <person name="Song Y."/>
            <person name="Cui X."/>
            <person name="Yan B."/>
        </authorList>
    </citation>
    <scope>NUCLEOTIDE SEQUENCE [LARGE SCALE GENOMIC DNA]</scope>
    <source>
        <strain evidence="4 5">TDYN1</strain>
    </source>
</reference>